<dbReference type="EMBL" id="MARB01000029">
    <property type="protein sequence ID" value="ODJ86033.1"/>
    <property type="molecule type" value="Genomic_DNA"/>
</dbReference>
<proteinExistence type="predicted"/>
<organism evidence="1 2">
    <name type="scientific">Candidatus Thiodiazotropha endolucinida</name>
    <dbReference type="NCBI Taxonomy" id="1655433"/>
    <lineage>
        <taxon>Bacteria</taxon>
        <taxon>Pseudomonadati</taxon>
        <taxon>Pseudomonadota</taxon>
        <taxon>Gammaproteobacteria</taxon>
        <taxon>Chromatiales</taxon>
        <taxon>Sedimenticolaceae</taxon>
        <taxon>Candidatus Thiodiazotropha</taxon>
    </lineage>
</organism>
<protein>
    <submittedName>
        <fullName evidence="1">Uncharacterized protein</fullName>
    </submittedName>
</protein>
<dbReference type="Proteomes" id="UP000094769">
    <property type="component" value="Unassembled WGS sequence"/>
</dbReference>
<sequence length="105" mass="12107">MNGLESFSLSRQKNCEYYLQKIAEHTPPVTESDERMIRIYQRILIRDRSLLYNLDLLKMIDTLRKDSLVGIDLAGTSSNLPESPTALNLDEFRTLLDETQDTLNS</sequence>
<dbReference type="AlphaFoldDB" id="A0A7Z0VI63"/>
<keyword evidence="2" id="KW-1185">Reference proteome</keyword>
<dbReference type="OrthoDB" id="9967590at2"/>
<evidence type="ECO:0000313" key="2">
    <source>
        <dbReference type="Proteomes" id="UP000094769"/>
    </source>
</evidence>
<reference evidence="1 2" key="1">
    <citation type="submission" date="2016-06" db="EMBL/GenBank/DDBJ databases">
        <title>Genome sequence of endosymbiont of Candidatus Endolucinida thiodiazotropha.</title>
        <authorList>
            <person name="Poehlein A."/>
            <person name="Koenig S."/>
            <person name="Heiden S.E."/>
            <person name="Thuermer A."/>
            <person name="Voget S."/>
            <person name="Daniel R."/>
            <person name="Markert S."/>
            <person name="Gros O."/>
            <person name="Schweder T."/>
        </authorList>
    </citation>
    <scope>NUCLEOTIDE SEQUENCE [LARGE SCALE GENOMIC DNA]</scope>
    <source>
        <strain evidence="1 2">COS</strain>
    </source>
</reference>
<comment type="caution">
    <text evidence="1">The sequence shown here is derived from an EMBL/GenBank/DDBJ whole genome shotgun (WGS) entry which is preliminary data.</text>
</comment>
<gene>
    <name evidence="1" type="ORF">CODIS_37490</name>
</gene>
<dbReference type="RefSeq" id="WP_154723198.1">
    <property type="nucleotide sequence ID" value="NZ_MARB01000029.1"/>
</dbReference>
<evidence type="ECO:0000313" key="1">
    <source>
        <dbReference type="EMBL" id="ODJ86033.1"/>
    </source>
</evidence>
<accession>A0A7Z0VI63</accession>
<name>A0A7Z0VI63_9GAMM</name>